<reference evidence="1 2" key="1">
    <citation type="submission" date="2017-08" db="EMBL/GenBank/DDBJ databases">
        <title>Infants hospitalized years apart are colonized by the same room-sourced microbial strains.</title>
        <authorList>
            <person name="Brooks B."/>
            <person name="Olm M.R."/>
            <person name="Firek B.A."/>
            <person name="Baker R."/>
            <person name="Thomas B.C."/>
            <person name="Morowitz M.J."/>
            <person name="Banfield J.F."/>
        </authorList>
    </citation>
    <scope>NUCLEOTIDE SEQUENCE [LARGE SCALE GENOMIC DNA]</scope>
    <source>
        <strain evidence="1">S2_003_000_R2_4</strain>
    </source>
</reference>
<name>A0A2W5V314_9CAUL</name>
<proteinExistence type="predicted"/>
<comment type="caution">
    <text evidence="1">The sequence shown here is derived from an EMBL/GenBank/DDBJ whole genome shotgun (WGS) entry which is preliminary data.</text>
</comment>
<evidence type="ECO:0000313" key="1">
    <source>
        <dbReference type="EMBL" id="PZR34419.1"/>
    </source>
</evidence>
<dbReference type="Proteomes" id="UP000249393">
    <property type="component" value="Unassembled WGS sequence"/>
</dbReference>
<dbReference type="RefSeq" id="WP_304277386.1">
    <property type="nucleotide sequence ID" value="NZ_QFQZ01000027.1"/>
</dbReference>
<accession>A0A2W5V314</accession>
<protein>
    <recommendedName>
        <fullName evidence="3">GIY-YIG domain-containing protein</fullName>
    </recommendedName>
</protein>
<sequence length="177" mass="19268">MAPATHVLTLPGPMLRRGFWLYVWRVETPAGELLYVGRTGDNSSPHASAPYTRMGQHLGSVATQNALRRHLEKRGLPLEACDFHLVSHGPLYDEVAKADGATRAALMAAHTPRRDIVGAMEKALAEGLSAAGYAVVNTVHCKWRLDAALWAPVRAAFAEHFPELNAIPPPLTARHRA</sequence>
<gene>
    <name evidence="1" type="ORF">DI526_10460</name>
</gene>
<evidence type="ECO:0008006" key="3">
    <source>
        <dbReference type="Google" id="ProtNLM"/>
    </source>
</evidence>
<organism evidence="1 2">
    <name type="scientific">Caulobacter segnis</name>
    <dbReference type="NCBI Taxonomy" id="88688"/>
    <lineage>
        <taxon>Bacteria</taxon>
        <taxon>Pseudomonadati</taxon>
        <taxon>Pseudomonadota</taxon>
        <taxon>Alphaproteobacteria</taxon>
        <taxon>Caulobacterales</taxon>
        <taxon>Caulobacteraceae</taxon>
        <taxon>Caulobacter</taxon>
    </lineage>
</organism>
<dbReference type="AlphaFoldDB" id="A0A2W5V314"/>
<evidence type="ECO:0000313" key="2">
    <source>
        <dbReference type="Proteomes" id="UP000249393"/>
    </source>
</evidence>
<dbReference type="EMBL" id="QFQZ01000027">
    <property type="protein sequence ID" value="PZR34419.1"/>
    <property type="molecule type" value="Genomic_DNA"/>
</dbReference>